<proteinExistence type="predicted"/>
<reference evidence="3" key="1">
    <citation type="journal article" date="2019" name="Int. J. Syst. Evol. Microbiol.">
        <title>The Global Catalogue of Microorganisms (GCM) 10K type strain sequencing project: providing services to taxonomists for standard genome sequencing and annotation.</title>
        <authorList>
            <consortium name="The Broad Institute Genomics Platform"/>
            <consortium name="The Broad Institute Genome Sequencing Center for Infectious Disease"/>
            <person name="Wu L."/>
            <person name="Ma J."/>
        </authorList>
    </citation>
    <scope>NUCLEOTIDE SEQUENCE [LARGE SCALE GENOMIC DNA]</scope>
    <source>
        <strain evidence="3">CCM 8479</strain>
    </source>
</reference>
<sequence length="115" mass="12184">MPRNATGTRPVRIPYQWNTPFEEMTRMLVLGLLLLAAAGAFTGLLIADNLSGGPEYTVSVLGQDIATMNALAIFCSGLALALIFCAGLGAVAATAVHRRRERPRAYATHPDGSGR</sequence>
<keyword evidence="3" id="KW-1185">Reference proteome</keyword>
<dbReference type="RefSeq" id="WP_381572220.1">
    <property type="nucleotide sequence ID" value="NZ_BAAASS010000002.1"/>
</dbReference>
<organism evidence="2 3">
    <name type="scientific">Streptomyces fimbriatus</name>
    <dbReference type="NCBI Taxonomy" id="68197"/>
    <lineage>
        <taxon>Bacteria</taxon>
        <taxon>Bacillati</taxon>
        <taxon>Actinomycetota</taxon>
        <taxon>Actinomycetes</taxon>
        <taxon>Kitasatosporales</taxon>
        <taxon>Streptomycetaceae</taxon>
        <taxon>Streptomyces</taxon>
    </lineage>
</organism>
<evidence type="ECO:0000256" key="1">
    <source>
        <dbReference type="SAM" id="Phobius"/>
    </source>
</evidence>
<dbReference type="EMBL" id="JBHSKL010000019">
    <property type="protein sequence ID" value="MFC5226429.1"/>
    <property type="molecule type" value="Genomic_DNA"/>
</dbReference>
<accession>A0ABW0D7U8</accession>
<feature type="transmembrane region" description="Helical" evidence="1">
    <location>
        <begin position="71"/>
        <end position="96"/>
    </location>
</feature>
<protein>
    <submittedName>
        <fullName evidence="2">Uncharacterized protein</fullName>
    </submittedName>
</protein>
<name>A0ABW0D7U8_STRFI</name>
<evidence type="ECO:0000313" key="2">
    <source>
        <dbReference type="EMBL" id="MFC5226429.1"/>
    </source>
</evidence>
<dbReference type="Proteomes" id="UP001596156">
    <property type="component" value="Unassembled WGS sequence"/>
</dbReference>
<comment type="caution">
    <text evidence="2">The sequence shown here is derived from an EMBL/GenBank/DDBJ whole genome shotgun (WGS) entry which is preliminary data.</text>
</comment>
<gene>
    <name evidence="2" type="ORF">ACFPN6_17845</name>
</gene>
<keyword evidence="1" id="KW-0812">Transmembrane</keyword>
<keyword evidence="1" id="KW-0472">Membrane</keyword>
<keyword evidence="1" id="KW-1133">Transmembrane helix</keyword>
<evidence type="ECO:0000313" key="3">
    <source>
        <dbReference type="Proteomes" id="UP001596156"/>
    </source>
</evidence>